<accession>A0A915ZQ98</accession>
<name>A0A915ZQ98_9GLOM</name>
<protein>
    <submittedName>
        <fullName evidence="1">Uncharacterized protein</fullName>
    </submittedName>
</protein>
<dbReference type="OrthoDB" id="10398930at2759"/>
<reference evidence="1" key="1">
    <citation type="submission" date="2020-05" db="EMBL/GenBank/DDBJ databases">
        <authorList>
            <person name="Rincon C."/>
            <person name="Sanders R I."/>
            <person name="Robbins C."/>
            <person name="Chaturvedi A."/>
        </authorList>
    </citation>
    <scope>NUCLEOTIDE SEQUENCE</scope>
    <source>
        <strain evidence="1">CHB12</strain>
    </source>
</reference>
<dbReference type="EMBL" id="CAGKOT010000048">
    <property type="protein sequence ID" value="CAB5383206.1"/>
    <property type="molecule type" value="Genomic_DNA"/>
</dbReference>
<dbReference type="Proteomes" id="UP000684084">
    <property type="component" value="Unassembled WGS sequence"/>
</dbReference>
<proteinExistence type="predicted"/>
<organism evidence="1 2">
    <name type="scientific">Rhizophagus irregularis</name>
    <dbReference type="NCBI Taxonomy" id="588596"/>
    <lineage>
        <taxon>Eukaryota</taxon>
        <taxon>Fungi</taxon>
        <taxon>Fungi incertae sedis</taxon>
        <taxon>Mucoromycota</taxon>
        <taxon>Glomeromycotina</taxon>
        <taxon>Glomeromycetes</taxon>
        <taxon>Glomerales</taxon>
        <taxon>Glomeraceae</taxon>
        <taxon>Rhizophagus</taxon>
    </lineage>
</organism>
<dbReference type="AlphaFoldDB" id="A0A915ZQ98"/>
<evidence type="ECO:0000313" key="2">
    <source>
        <dbReference type="Proteomes" id="UP000684084"/>
    </source>
</evidence>
<evidence type="ECO:0000313" key="1">
    <source>
        <dbReference type="EMBL" id="CAB5383206.1"/>
    </source>
</evidence>
<comment type="caution">
    <text evidence="1">The sequence shown here is derived from an EMBL/GenBank/DDBJ whole genome shotgun (WGS) entry which is preliminary data.</text>
</comment>
<sequence length="91" mass="11008">MTLAIVTENIIQPWLEKRLHEILSNIDLYVNNKLSRFPIQENLLELESFFSKENFLRNLNDLIRTFLKCKFLKMKKEKVYINGTHDDDRCY</sequence>
<gene>
    <name evidence="1" type="ORF">CHRIB12_LOCUS18300</name>
</gene>